<dbReference type="Proteomes" id="UP000623509">
    <property type="component" value="Unassembled WGS sequence"/>
</dbReference>
<dbReference type="EMBL" id="NMRN01000001">
    <property type="protein sequence ID" value="PAS95283.1"/>
    <property type="molecule type" value="Genomic_DNA"/>
</dbReference>
<accession>A0A272EYU9</accession>
<evidence type="ECO:0000313" key="4">
    <source>
        <dbReference type="EMBL" id="PAS95283.1"/>
    </source>
</evidence>
<reference evidence="4 5" key="2">
    <citation type="submission" date="2017-07" db="EMBL/GenBank/DDBJ databases">
        <title>Candidatus Dactylopiibacterium carminicum, a nitrogen-fixing symbiont of the cochineal insect Dactylopius coccus and Dactylopius opuntiae (Hemiptera: Coccoidea: Dactylopiidae).</title>
        <authorList>
            <person name="Vera A."/>
        </authorList>
    </citation>
    <scope>NUCLEOTIDE SEQUENCE [LARGE SCALE GENOMIC DNA]</scope>
    <source>
        <strain evidence="4 5">NFDCM</strain>
    </source>
</reference>
<comment type="caution">
    <text evidence="4">The sequence shown here is derived from an EMBL/GenBank/DDBJ whole genome shotgun (WGS) entry which is preliminary data.</text>
</comment>
<feature type="transmembrane region" description="Helical" evidence="1">
    <location>
        <begin position="6"/>
        <end position="27"/>
    </location>
</feature>
<dbReference type="InterPro" id="IPR007730">
    <property type="entry name" value="SPOR-like_dom"/>
</dbReference>
<organism evidence="4 5">
    <name type="scientific">Candidatus Dactylopiibacterium carminicum</name>
    <dbReference type="NCBI Taxonomy" id="857335"/>
    <lineage>
        <taxon>Bacteria</taxon>
        <taxon>Pseudomonadati</taxon>
        <taxon>Pseudomonadota</taxon>
        <taxon>Betaproteobacteria</taxon>
        <taxon>Rhodocyclales</taxon>
        <taxon>Rhodocyclaceae</taxon>
        <taxon>Candidatus Dactylopiibacterium</taxon>
    </lineage>
</organism>
<dbReference type="Proteomes" id="UP000216107">
    <property type="component" value="Unassembled WGS sequence"/>
</dbReference>
<keyword evidence="1" id="KW-0472">Membrane</keyword>
<dbReference type="Pfam" id="PF05036">
    <property type="entry name" value="SPOR"/>
    <property type="match status" value="1"/>
</dbReference>
<proteinExistence type="predicted"/>
<dbReference type="EMBL" id="MDUX01000001">
    <property type="protein sequence ID" value="KAF7600784.1"/>
    <property type="molecule type" value="Genomic_DNA"/>
</dbReference>
<keyword evidence="1" id="KW-0812">Transmembrane</keyword>
<dbReference type="GO" id="GO:0042834">
    <property type="term" value="F:peptidoglycan binding"/>
    <property type="evidence" value="ECO:0007669"/>
    <property type="project" value="InterPro"/>
</dbReference>
<evidence type="ECO:0000313" key="3">
    <source>
        <dbReference type="EMBL" id="KAF7600784.1"/>
    </source>
</evidence>
<evidence type="ECO:0000256" key="1">
    <source>
        <dbReference type="SAM" id="Phobius"/>
    </source>
</evidence>
<keyword evidence="1" id="KW-1133">Transmembrane helix</keyword>
<sequence>MKALRVPFLLLLIFNVIAALFVALNLLGRRMPWDEPGESARLGRQLAPEQIRLVTTPAVPASSPRAAASAPVAGLLCSIVSGLTQDEAQQLEGQAQEYAQRLEMSISARVSGISAPSYWVHIPPSGGKEGATRRAEILTRAGLTDLIIIRDPGPNQFAISLGLFRSEEAARRLFDQLRKRNVINVRLTVRDNTGNNARVELKGPDQILDAMVSDFISTHSHARRSDSCHAA</sequence>
<gene>
    <name evidence="3" type="ORF">BGI27_00060</name>
    <name evidence="4" type="ORF">CGU29_00095</name>
</gene>
<reference evidence="3 6" key="1">
    <citation type="submission" date="2016-08" db="EMBL/GenBank/DDBJ databases">
        <title>Candidatus Dactylopiibacterium carminicum genome sequence.</title>
        <authorList>
            <person name="Ramirez-Puebla S.T."/>
            <person name="Ormeno-Orrillo E."/>
            <person name="Vera-Ponce De Leon A."/>
            <person name="Luis L."/>
            <person name="Sanchez-Flores A."/>
            <person name="Monica R."/>
            <person name="Martinez-Romero E."/>
        </authorList>
    </citation>
    <scope>NUCLEOTIDE SEQUENCE [LARGE SCALE GENOMIC DNA]</scope>
    <source>
        <strain evidence="3">END1</strain>
    </source>
</reference>
<evidence type="ECO:0000313" key="5">
    <source>
        <dbReference type="Proteomes" id="UP000216107"/>
    </source>
</evidence>
<dbReference type="RefSeq" id="WP_095522893.1">
    <property type="nucleotide sequence ID" value="NZ_MDUX01000001.1"/>
</dbReference>
<feature type="domain" description="SPOR" evidence="2">
    <location>
        <begin position="112"/>
        <end position="191"/>
    </location>
</feature>
<name>A0A272EYU9_9RHOO</name>
<dbReference type="PROSITE" id="PS51724">
    <property type="entry name" value="SPOR"/>
    <property type="match status" value="1"/>
</dbReference>
<evidence type="ECO:0000313" key="6">
    <source>
        <dbReference type="Proteomes" id="UP000623509"/>
    </source>
</evidence>
<dbReference type="OrthoDB" id="5298866at2"/>
<evidence type="ECO:0000259" key="2">
    <source>
        <dbReference type="PROSITE" id="PS51724"/>
    </source>
</evidence>
<protein>
    <submittedName>
        <fullName evidence="3">SPOR domain-containing protein</fullName>
    </submittedName>
</protein>
<keyword evidence="6" id="KW-1185">Reference proteome</keyword>
<dbReference type="AlphaFoldDB" id="A0A272EYU9"/>